<comment type="caution">
    <text evidence="1">The sequence shown here is derived from an EMBL/GenBank/DDBJ whole genome shotgun (WGS) entry which is preliminary data.</text>
</comment>
<sequence length="106" mass="11529">MKVPRERAAKILTMSSDTDEDPMALEEVAAKAVEDVAAAESGLLKIASPWTSIDTVILETGTSVALVPRLETLEACRTAYDAESLKVDELSAAAKEKEQEYQSSWR</sequence>
<organism evidence="1 2">
    <name type="scientific">Marchantia polymorpha subsp. ruderalis</name>
    <dbReference type="NCBI Taxonomy" id="1480154"/>
    <lineage>
        <taxon>Eukaryota</taxon>
        <taxon>Viridiplantae</taxon>
        <taxon>Streptophyta</taxon>
        <taxon>Embryophyta</taxon>
        <taxon>Marchantiophyta</taxon>
        <taxon>Marchantiopsida</taxon>
        <taxon>Marchantiidae</taxon>
        <taxon>Marchantiales</taxon>
        <taxon>Marchantiaceae</taxon>
        <taxon>Marchantia</taxon>
    </lineage>
</organism>
<evidence type="ECO:0000313" key="2">
    <source>
        <dbReference type="Proteomes" id="UP000077202"/>
    </source>
</evidence>
<dbReference type="AlphaFoldDB" id="A0A176WAF3"/>
<evidence type="ECO:0000313" key="1">
    <source>
        <dbReference type="EMBL" id="OAE30128.1"/>
    </source>
</evidence>
<name>A0A176WAF3_MARPO</name>
<dbReference type="EMBL" id="LVLJ01001359">
    <property type="protein sequence ID" value="OAE30128.1"/>
    <property type="molecule type" value="Genomic_DNA"/>
</dbReference>
<accession>A0A176WAF3</accession>
<protein>
    <submittedName>
        <fullName evidence="1">Uncharacterized protein</fullName>
    </submittedName>
</protein>
<keyword evidence="2" id="KW-1185">Reference proteome</keyword>
<dbReference type="Proteomes" id="UP000077202">
    <property type="component" value="Unassembled WGS sequence"/>
</dbReference>
<gene>
    <name evidence="1" type="ORF">AXG93_3343s1000</name>
</gene>
<proteinExistence type="predicted"/>
<reference evidence="1" key="1">
    <citation type="submission" date="2016-03" db="EMBL/GenBank/DDBJ databases">
        <title>Mechanisms controlling the formation of the plant cell surface in tip-growing cells are functionally conserved among land plants.</title>
        <authorList>
            <person name="Honkanen S."/>
            <person name="Jones V.A."/>
            <person name="Morieri G."/>
            <person name="Champion C."/>
            <person name="Hetherington A.J."/>
            <person name="Kelly S."/>
            <person name="Saint-Marcoux D."/>
            <person name="Proust H."/>
            <person name="Prescott H."/>
            <person name="Dolan L."/>
        </authorList>
    </citation>
    <scope>NUCLEOTIDE SEQUENCE [LARGE SCALE GENOMIC DNA]</scope>
    <source>
        <tissue evidence="1">Whole gametophyte</tissue>
    </source>
</reference>